<evidence type="ECO:0000256" key="1">
    <source>
        <dbReference type="ARBA" id="ARBA00001933"/>
    </source>
</evidence>
<dbReference type="InterPro" id="IPR036388">
    <property type="entry name" value="WH-like_DNA-bd_sf"/>
</dbReference>
<keyword evidence="4" id="KW-0663">Pyridoxal phosphate</keyword>
<evidence type="ECO:0000256" key="8">
    <source>
        <dbReference type="SAM" id="MobiDB-lite"/>
    </source>
</evidence>
<dbReference type="InterPro" id="IPR015421">
    <property type="entry name" value="PyrdxlP-dep_Trfase_major"/>
</dbReference>
<accession>A0A927CHM7</accession>
<name>A0A927CHM7_9BACL</name>
<dbReference type="Gene3D" id="3.40.640.10">
    <property type="entry name" value="Type I PLP-dependent aspartate aminotransferase-like (Major domain)"/>
    <property type="match status" value="1"/>
</dbReference>
<keyword evidence="11" id="KW-1185">Reference proteome</keyword>
<comment type="cofactor">
    <cofactor evidence="1">
        <name>pyridoxal 5'-phosphate</name>
        <dbReference type="ChEBI" id="CHEBI:597326"/>
    </cofactor>
</comment>
<keyword evidence="3 10" id="KW-0808">Transferase</keyword>
<evidence type="ECO:0000256" key="2">
    <source>
        <dbReference type="ARBA" id="ARBA00005384"/>
    </source>
</evidence>
<dbReference type="GO" id="GO:0003677">
    <property type="term" value="F:DNA binding"/>
    <property type="evidence" value="ECO:0007669"/>
    <property type="project" value="UniProtKB-KW"/>
</dbReference>
<dbReference type="Proteomes" id="UP000639396">
    <property type="component" value="Unassembled WGS sequence"/>
</dbReference>
<gene>
    <name evidence="10" type="ORF">IDH45_32925</name>
</gene>
<keyword evidence="5" id="KW-0805">Transcription regulation</keyword>
<protein>
    <submittedName>
        <fullName evidence="10">PLP-dependent aminotransferase family protein</fullName>
    </submittedName>
</protein>
<dbReference type="InterPro" id="IPR015424">
    <property type="entry name" value="PyrdxlP-dep_Trfase"/>
</dbReference>
<dbReference type="Pfam" id="PF00392">
    <property type="entry name" value="GntR"/>
    <property type="match status" value="1"/>
</dbReference>
<dbReference type="PANTHER" id="PTHR46577:SF1">
    <property type="entry name" value="HTH-TYPE TRANSCRIPTIONAL REGULATORY PROTEIN GABR"/>
    <property type="match status" value="1"/>
</dbReference>
<evidence type="ECO:0000256" key="4">
    <source>
        <dbReference type="ARBA" id="ARBA00022898"/>
    </source>
</evidence>
<evidence type="ECO:0000256" key="7">
    <source>
        <dbReference type="ARBA" id="ARBA00023163"/>
    </source>
</evidence>
<dbReference type="InterPro" id="IPR000524">
    <property type="entry name" value="Tscrpt_reg_HTH_GntR"/>
</dbReference>
<proteinExistence type="inferred from homology"/>
<dbReference type="GO" id="GO:0008483">
    <property type="term" value="F:transaminase activity"/>
    <property type="evidence" value="ECO:0007669"/>
    <property type="project" value="UniProtKB-KW"/>
</dbReference>
<evidence type="ECO:0000256" key="5">
    <source>
        <dbReference type="ARBA" id="ARBA00023015"/>
    </source>
</evidence>
<dbReference type="GO" id="GO:0003700">
    <property type="term" value="F:DNA-binding transcription factor activity"/>
    <property type="evidence" value="ECO:0007669"/>
    <property type="project" value="InterPro"/>
</dbReference>
<dbReference type="InterPro" id="IPR051446">
    <property type="entry name" value="HTH_trans_reg/aminotransferase"/>
</dbReference>
<evidence type="ECO:0000256" key="6">
    <source>
        <dbReference type="ARBA" id="ARBA00023125"/>
    </source>
</evidence>
<feature type="region of interest" description="Disordered" evidence="8">
    <location>
        <begin position="458"/>
        <end position="508"/>
    </location>
</feature>
<dbReference type="SUPFAM" id="SSF53383">
    <property type="entry name" value="PLP-dependent transferases"/>
    <property type="match status" value="1"/>
</dbReference>
<comment type="similarity">
    <text evidence="2">In the C-terminal section; belongs to the class-I pyridoxal-phosphate-dependent aminotransferase family.</text>
</comment>
<dbReference type="SUPFAM" id="SSF46785">
    <property type="entry name" value="Winged helix' DNA-binding domain"/>
    <property type="match status" value="1"/>
</dbReference>
<keyword evidence="7" id="KW-0804">Transcription</keyword>
<dbReference type="AlphaFoldDB" id="A0A927CHM7"/>
<sequence>MIGLTPVFITKGAGPLHRQLYRYIRSEIETGAIRPHAKLPSKRSLSAHLKISQNTVHAAYQQLVAEGYIVARPRSGYYAGEIGMSGGSGAQAVERRPAAPPEETGKKQAAPDISFDHAAVDIAAFPFGAWRRLYREVLSADRTDLATLGDSRGDPGLRRELSRYLYQARGVVCSPEQIVVGAGTQTLLMLLVQLLGLWSSYAMENPGYSRVRHLFEAMGVEPAFVPLDRYGLAVDALRKSDADIVYVTPSHQFPMGMVMPIARRTELLRWAEEKDGRYVIEDDYDSEFRYAGMPIPALQGLGGGKVVYVGTLSKALMPSLRLGYMVLPHALLERYKERLTFYPQSVSRVDQLVMERFIRDGHWAKHLQKMRITYGRKKEALVAALKTTFAEDVRFVGEEAGLHVAAAFAGKLREAERIELARRAGVVVHPASVHYAPGTDVSASMGADAEIAVTGASTRMGGSADAGGSTGADASRDTAVSMSTGTSADTVVSMSTGTSTDTAVSMSTGTSTETVVSMSTAPNISASVLLLGFANLSEGQIAAGVSRLKEAWGGCGR</sequence>
<evidence type="ECO:0000259" key="9">
    <source>
        <dbReference type="PROSITE" id="PS50949"/>
    </source>
</evidence>
<keyword evidence="6" id="KW-0238">DNA-binding</keyword>
<organism evidence="10 11">
    <name type="scientific">Paenibacillus oceani</name>
    <dbReference type="NCBI Taxonomy" id="2772510"/>
    <lineage>
        <taxon>Bacteria</taxon>
        <taxon>Bacillati</taxon>
        <taxon>Bacillota</taxon>
        <taxon>Bacilli</taxon>
        <taxon>Bacillales</taxon>
        <taxon>Paenibacillaceae</taxon>
        <taxon>Paenibacillus</taxon>
    </lineage>
</organism>
<feature type="region of interest" description="Disordered" evidence="8">
    <location>
        <begin position="89"/>
        <end position="109"/>
    </location>
</feature>
<reference evidence="10" key="1">
    <citation type="submission" date="2020-09" db="EMBL/GenBank/DDBJ databases">
        <title>A novel bacterium of genus Paenibacillus, isolated from South China Sea.</title>
        <authorList>
            <person name="Huang H."/>
            <person name="Mo K."/>
            <person name="Hu Y."/>
        </authorList>
    </citation>
    <scope>NUCLEOTIDE SEQUENCE</scope>
    <source>
        <strain evidence="10">IB182363</strain>
    </source>
</reference>
<dbReference type="EMBL" id="JACXJA010000070">
    <property type="protein sequence ID" value="MBD2866783.1"/>
    <property type="molecule type" value="Genomic_DNA"/>
</dbReference>
<dbReference type="CDD" id="cd00609">
    <property type="entry name" value="AAT_like"/>
    <property type="match status" value="1"/>
</dbReference>
<keyword evidence="3 10" id="KW-0032">Aminotransferase</keyword>
<dbReference type="CDD" id="cd07377">
    <property type="entry name" value="WHTH_GntR"/>
    <property type="match status" value="1"/>
</dbReference>
<comment type="caution">
    <text evidence="10">The sequence shown here is derived from an EMBL/GenBank/DDBJ whole genome shotgun (WGS) entry which is preliminary data.</text>
</comment>
<evidence type="ECO:0000313" key="11">
    <source>
        <dbReference type="Proteomes" id="UP000639396"/>
    </source>
</evidence>
<feature type="compositionally biased region" description="Polar residues" evidence="8">
    <location>
        <begin position="478"/>
        <end position="508"/>
    </location>
</feature>
<dbReference type="PANTHER" id="PTHR46577">
    <property type="entry name" value="HTH-TYPE TRANSCRIPTIONAL REGULATORY PROTEIN GABR"/>
    <property type="match status" value="1"/>
</dbReference>
<evidence type="ECO:0000313" key="10">
    <source>
        <dbReference type="EMBL" id="MBD2866783.1"/>
    </source>
</evidence>
<dbReference type="PROSITE" id="PS50949">
    <property type="entry name" value="HTH_GNTR"/>
    <property type="match status" value="1"/>
</dbReference>
<dbReference type="Gene3D" id="1.10.10.10">
    <property type="entry name" value="Winged helix-like DNA-binding domain superfamily/Winged helix DNA-binding domain"/>
    <property type="match status" value="1"/>
</dbReference>
<evidence type="ECO:0000256" key="3">
    <source>
        <dbReference type="ARBA" id="ARBA00022576"/>
    </source>
</evidence>
<feature type="domain" description="HTH gntR-type" evidence="9">
    <location>
        <begin position="14"/>
        <end position="82"/>
    </location>
</feature>
<dbReference type="InterPro" id="IPR036390">
    <property type="entry name" value="WH_DNA-bd_sf"/>
</dbReference>
<dbReference type="SMART" id="SM00345">
    <property type="entry name" value="HTH_GNTR"/>
    <property type="match status" value="1"/>
</dbReference>